<dbReference type="OrthoDB" id="122286at2"/>
<gene>
    <name evidence="2" type="ORF">D6T64_06705</name>
</gene>
<dbReference type="Gene3D" id="1.10.10.10">
    <property type="entry name" value="Winged helix-like DNA-binding domain superfamily/Winged helix DNA-binding domain"/>
    <property type="match status" value="1"/>
</dbReference>
<feature type="domain" description="Transcription regulator PadR N-terminal" evidence="1">
    <location>
        <begin position="14"/>
        <end position="86"/>
    </location>
</feature>
<comment type="caution">
    <text evidence="2">The sequence shown here is derived from an EMBL/GenBank/DDBJ whole genome shotgun (WGS) entry which is preliminary data.</text>
</comment>
<sequence>MNREALKGHLDLLILSVLADGPLHGYAVIDELRTRSGEVFDLAEGTVYPVLHRLEVAGHLSSEWGEVGGRRRRSYRLTRAGSARLEQQRASWQLFSASVNTVLRRKPWPSTP</sequence>
<dbReference type="Proteomes" id="UP000272015">
    <property type="component" value="Unassembled WGS sequence"/>
</dbReference>
<evidence type="ECO:0000313" key="3">
    <source>
        <dbReference type="Proteomes" id="UP000272015"/>
    </source>
</evidence>
<dbReference type="PANTHER" id="PTHR33169">
    <property type="entry name" value="PADR-FAMILY TRANSCRIPTIONAL REGULATOR"/>
    <property type="match status" value="1"/>
</dbReference>
<dbReference type="InterPro" id="IPR005149">
    <property type="entry name" value="Tscrpt_reg_PadR_N"/>
</dbReference>
<dbReference type="Pfam" id="PF03551">
    <property type="entry name" value="PadR"/>
    <property type="match status" value="1"/>
</dbReference>
<dbReference type="EMBL" id="QZVS01000072">
    <property type="protein sequence ID" value="RJT89505.1"/>
    <property type="molecule type" value="Genomic_DNA"/>
</dbReference>
<protein>
    <submittedName>
        <fullName evidence="2">PadR family transcriptional regulator</fullName>
    </submittedName>
</protein>
<keyword evidence="3" id="KW-1185">Reference proteome</keyword>
<dbReference type="AlphaFoldDB" id="A0A3A5MKC3"/>
<dbReference type="InterPro" id="IPR036388">
    <property type="entry name" value="WH-like_DNA-bd_sf"/>
</dbReference>
<dbReference type="SUPFAM" id="SSF46785">
    <property type="entry name" value="Winged helix' DNA-binding domain"/>
    <property type="match status" value="1"/>
</dbReference>
<accession>A0A3A5MKC3</accession>
<dbReference type="InterPro" id="IPR052509">
    <property type="entry name" value="Metal_resp_DNA-bind_regulator"/>
</dbReference>
<dbReference type="RefSeq" id="WP_119973434.1">
    <property type="nucleotide sequence ID" value="NZ_JBHSQA010000019.1"/>
</dbReference>
<name>A0A3A5MKC3_9MICO</name>
<evidence type="ECO:0000259" key="1">
    <source>
        <dbReference type="Pfam" id="PF03551"/>
    </source>
</evidence>
<dbReference type="InterPro" id="IPR036390">
    <property type="entry name" value="WH_DNA-bd_sf"/>
</dbReference>
<dbReference type="PANTHER" id="PTHR33169:SF14">
    <property type="entry name" value="TRANSCRIPTIONAL REGULATOR RV3488"/>
    <property type="match status" value="1"/>
</dbReference>
<organism evidence="2 3">
    <name type="scientific">Cryobacterium melibiosiphilum</name>
    <dbReference type="NCBI Taxonomy" id="995039"/>
    <lineage>
        <taxon>Bacteria</taxon>
        <taxon>Bacillati</taxon>
        <taxon>Actinomycetota</taxon>
        <taxon>Actinomycetes</taxon>
        <taxon>Micrococcales</taxon>
        <taxon>Microbacteriaceae</taxon>
        <taxon>Cryobacterium</taxon>
    </lineage>
</organism>
<evidence type="ECO:0000313" key="2">
    <source>
        <dbReference type="EMBL" id="RJT89505.1"/>
    </source>
</evidence>
<reference evidence="2 3" key="1">
    <citation type="submission" date="2018-09" db="EMBL/GenBank/DDBJ databases">
        <title>Novel species of Cryobacterium.</title>
        <authorList>
            <person name="Liu Q."/>
            <person name="Xin Y.-H."/>
        </authorList>
    </citation>
    <scope>NUCLEOTIDE SEQUENCE [LARGE SCALE GENOMIC DNA]</scope>
    <source>
        <strain evidence="2 3">Hh39</strain>
    </source>
</reference>
<proteinExistence type="predicted"/>